<dbReference type="EMBL" id="CP007481">
    <property type="protein sequence ID" value="AHX11567.1"/>
    <property type="molecule type" value="Genomic_DNA"/>
</dbReference>
<dbReference type="HOGENOM" id="CLU_046586_0_3_5"/>
<dbReference type="InterPro" id="IPR050602">
    <property type="entry name" value="Malonyl-ACP_OMT"/>
</dbReference>
<proteinExistence type="predicted"/>
<protein>
    <submittedName>
        <fullName evidence="4">Methyltransferase domain protein</fullName>
    </submittedName>
</protein>
<dbReference type="Gene3D" id="3.40.50.150">
    <property type="entry name" value="Vaccinia Virus protein VP39"/>
    <property type="match status" value="1"/>
</dbReference>
<dbReference type="Proteomes" id="UP000023755">
    <property type="component" value="Chromosome"/>
</dbReference>
<dbReference type="InterPro" id="IPR013216">
    <property type="entry name" value="Methyltransf_11"/>
</dbReference>
<evidence type="ECO:0000313" key="4">
    <source>
        <dbReference type="EMBL" id="AHX11567.1"/>
    </source>
</evidence>
<dbReference type="InterPro" id="IPR029063">
    <property type="entry name" value="SAM-dependent_MTases_sf"/>
</dbReference>
<keyword evidence="2 4" id="KW-0808">Transferase</keyword>
<accession>X5GX14</accession>
<dbReference type="PANTHER" id="PTHR13090:SF1">
    <property type="entry name" value="ARGININE-HYDROXYLASE NDUFAF5, MITOCHONDRIAL"/>
    <property type="match status" value="1"/>
</dbReference>
<dbReference type="GO" id="GO:0008757">
    <property type="term" value="F:S-adenosylmethionine-dependent methyltransferase activity"/>
    <property type="evidence" value="ECO:0007669"/>
    <property type="project" value="InterPro"/>
</dbReference>
<dbReference type="STRING" id="1286528.NHE_0632"/>
<dbReference type="GO" id="GO:0032259">
    <property type="term" value="P:methylation"/>
    <property type="evidence" value="ECO:0007669"/>
    <property type="project" value="UniProtKB-KW"/>
</dbReference>
<evidence type="ECO:0000313" key="5">
    <source>
        <dbReference type="Proteomes" id="UP000023755"/>
    </source>
</evidence>
<gene>
    <name evidence="4" type="ORF">NHE_0632</name>
</gene>
<keyword evidence="1 4" id="KW-0489">Methyltransferase</keyword>
<dbReference type="KEGG" id="nhm:NHE_0632"/>
<sequence length="252" mass="28500">MVARRKRFADVSSSHYFLLEEIYKLLLEKISGNFTDVLNLGAHRGEILLALKDAPYLRFENITHLDMCDEMLKYVRGEKIVVADDNFDLGVRKFDLVISGMFLHHVNNLVDVFSCIHETLKPDGICVASLFGPETLSELKQAIFNAEMDLGFVPRVSPFIHIKDAGRLLQRVGFSVPVVASEKIVVEYSSVMKLFDDIHATAQSGAMFGIDYGLSTRRTIDRIIKEYERLSNGQIKATFEIVILTALKKEKI</sequence>
<dbReference type="Pfam" id="PF08241">
    <property type="entry name" value="Methyltransf_11"/>
    <property type="match status" value="1"/>
</dbReference>
<reference evidence="4 5" key="1">
    <citation type="submission" date="2014-03" db="EMBL/GenBank/DDBJ databases">
        <title>Sequencing and Comparison of Genomes and Transcriptome Profiles of Human Ehrlichiosis Agents.</title>
        <authorList>
            <person name="Lin M."/>
            <person name="Daugherty S.C."/>
            <person name="Nagaraj S."/>
            <person name="Cheng Z."/>
            <person name="Xiong Q."/>
            <person name="Lin F.-Y."/>
            <person name="Sengamalay N."/>
            <person name="Ott S."/>
            <person name="Godinez A."/>
            <person name="Tallon L.J."/>
            <person name="Sadzewicz L."/>
            <person name="Fraser C.M."/>
            <person name="Dunning Hotopp J.C."/>
            <person name="Rikihisa Y."/>
        </authorList>
    </citation>
    <scope>NUCLEOTIDE SEQUENCE [LARGE SCALE GENOMIC DNA]</scope>
    <source>
        <strain evidence="4 5">Oregon</strain>
    </source>
</reference>
<dbReference type="PANTHER" id="PTHR13090">
    <property type="entry name" value="ARGININE-HYDROXYLASE NDUFAF5, MITOCHONDRIAL"/>
    <property type="match status" value="1"/>
</dbReference>
<organism evidence="4 5">
    <name type="scientific">Neorickettsia helminthoeca str. Oregon</name>
    <dbReference type="NCBI Taxonomy" id="1286528"/>
    <lineage>
        <taxon>Bacteria</taxon>
        <taxon>Pseudomonadati</taxon>
        <taxon>Pseudomonadota</taxon>
        <taxon>Alphaproteobacteria</taxon>
        <taxon>Rickettsiales</taxon>
        <taxon>Anaplasmataceae</taxon>
        <taxon>Neorickettsia</taxon>
    </lineage>
</organism>
<feature type="domain" description="Methyltransferase type 11" evidence="3">
    <location>
        <begin position="38"/>
        <end position="127"/>
    </location>
</feature>
<dbReference type="SUPFAM" id="SSF53335">
    <property type="entry name" value="S-adenosyl-L-methionine-dependent methyltransferases"/>
    <property type="match status" value="1"/>
</dbReference>
<name>X5GX14_9RICK</name>
<evidence type="ECO:0000259" key="3">
    <source>
        <dbReference type="Pfam" id="PF08241"/>
    </source>
</evidence>
<dbReference type="AlphaFoldDB" id="X5GX14"/>
<dbReference type="CDD" id="cd02440">
    <property type="entry name" value="AdoMet_MTases"/>
    <property type="match status" value="1"/>
</dbReference>
<keyword evidence="5" id="KW-1185">Reference proteome</keyword>
<evidence type="ECO:0000256" key="2">
    <source>
        <dbReference type="ARBA" id="ARBA00022679"/>
    </source>
</evidence>
<evidence type="ECO:0000256" key="1">
    <source>
        <dbReference type="ARBA" id="ARBA00022603"/>
    </source>
</evidence>